<feature type="active site" description="Proton donor/acceptor" evidence="5">
    <location>
        <position position="138"/>
    </location>
</feature>
<feature type="binding site" evidence="5">
    <location>
        <begin position="107"/>
        <end position="110"/>
    </location>
    <ligand>
        <name>NADP(+)</name>
        <dbReference type="ChEBI" id="CHEBI:58349"/>
    </ligand>
</feature>
<comment type="pathway">
    <text evidence="5">Nucleotide-sugar biosynthesis; GDP-L-fucose biosynthesis via de novo pathway; GDP-L-fucose from GDP-alpha-D-mannose: step 2/2.</text>
</comment>
<proteinExistence type="inferred from homology"/>
<reference evidence="7 8" key="1">
    <citation type="submission" date="2024-09" db="EMBL/GenBank/DDBJ databases">
        <title>Laminarin stimulates single cell rates of sulfate reduction while oxygen inhibits transcriptomic activity in coastal marine sediment.</title>
        <authorList>
            <person name="Lindsay M."/>
            <person name="Orcutt B."/>
            <person name="Emerson D."/>
            <person name="Stepanauskas R."/>
            <person name="D'Angelo T."/>
        </authorList>
    </citation>
    <scope>NUCLEOTIDE SEQUENCE [LARGE SCALE GENOMIC DNA]</scope>
    <source>
        <strain evidence="7">SAG AM-311-K15</strain>
    </source>
</reference>
<keyword evidence="5" id="KW-0511">Multifunctional enzyme</keyword>
<feature type="binding site" evidence="5">
    <location>
        <position position="181"/>
    </location>
    <ligand>
        <name>NADP(+)</name>
        <dbReference type="ChEBI" id="CHEBI:58349"/>
    </ligand>
</feature>
<dbReference type="EMBL" id="JBHPBY010000379">
    <property type="protein sequence ID" value="MFC1852858.1"/>
    <property type="molecule type" value="Genomic_DNA"/>
</dbReference>
<keyword evidence="2 5" id="KW-0521">NADP</keyword>
<organism evidence="7 8">
    <name type="scientific">candidate division CSSED10-310 bacterium</name>
    <dbReference type="NCBI Taxonomy" id="2855610"/>
    <lineage>
        <taxon>Bacteria</taxon>
        <taxon>Bacteria division CSSED10-310</taxon>
    </lineage>
</organism>
<feature type="binding site" evidence="5">
    <location>
        <position position="271"/>
    </location>
    <ligand>
        <name>substrate</name>
    </ligand>
</feature>
<dbReference type="Gene3D" id="3.40.50.720">
    <property type="entry name" value="NAD(P)-binding Rossmann-like Domain"/>
    <property type="match status" value="1"/>
</dbReference>
<comment type="function">
    <text evidence="5">Catalyzes the two-step NADP-dependent conversion of GDP-4-dehydro-6-deoxy-D-mannose to GDP-fucose, involving an epimerase and a reductase reaction.</text>
</comment>
<dbReference type="Proteomes" id="UP001594351">
    <property type="component" value="Unassembled WGS sequence"/>
</dbReference>
<keyword evidence="3 5" id="KW-0560">Oxidoreductase</keyword>
<dbReference type="Pfam" id="PF01370">
    <property type="entry name" value="Epimerase"/>
    <property type="match status" value="1"/>
</dbReference>
<gene>
    <name evidence="5" type="primary">fcl</name>
    <name evidence="7" type="ORF">ACFL27_21885</name>
</gene>
<dbReference type="EC" id="1.1.1.271" evidence="5"/>
<feature type="site" description="Important for catalytic activity" evidence="5">
    <location>
        <position position="109"/>
    </location>
</feature>
<dbReference type="PANTHER" id="PTHR43238">
    <property type="entry name" value="GDP-L-FUCOSE SYNTHASE"/>
    <property type="match status" value="1"/>
</dbReference>
<dbReference type="InterPro" id="IPR001509">
    <property type="entry name" value="Epimerase_deHydtase"/>
</dbReference>
<feature type="binding site" evidence="5">
    <location>
        <position position="189"/>
    </location>
    <ligand>
        <name>substrate</name>
    </ligand>
</feature>
<evidence type="ECO:0000313" key="7">
    <source>
        <dbReference type="EMBL" id="MFC1852858.1"/>
    </source>
</evidence>
<dbReference type="InterPro" id="IPR028614">
    <property type="entry name" value="GDP_fucose/colitose_synth"/>
</dbReference>
<feature type="binding site" evidence="5">
    <location>
        <position position="211"/>
    </location>
    <ligand>
        <name>substrate</name>
    </ligand>
</feature>
<dbReference type="Gene3D" id="3.90.25.10">
    <property type="entry name" value="UDP-galactose 4-epimerase, domain 1"/>
    <property type="match status" value="1"/>
</dbReference>
<feature type="domain" description="NAD-dependent epimerase/dehydratase" evidence="6">
    <location>
        <begin position="8"/>
        <end position="239"/>
    </location>
</feature>
<evidence type="ECO:0000256" key="5">
    <source>
        <dbReference type="HAMAP-Rule" id="MF_00956"/>
    </source>
</evidence>
<keyword evidence="4 5" id="KW-0413">Isomerase</keyword>
<feature type="binding site" evidence="5">
    <location>
        <begin position="12"/>
        <end position="18"/>
    </location>
    <ligand>
        <name>NADP(+)</name>
        <dbReference type="ChEBI" id="CHEBI:58349"/>
    </ligand>
</feature>
<comment type="similarity">
    <text evidence="1 5">Belongs to the NAD(P)-dependent epimerase/dehydratase family. Fucose synthase subfamily.</text>
</comment>
<evidence type="ECO:0000259" key="6">
    <source>
        <dbReference type="Pfam" id="PF01370"/>
    </source>
</evidence>
<evidence type="ECO:0000256" key="4">
    <source>
        <dbReference type="ARBA" id="ARBA00023235"/>
    </source>
</evidence>
<comment type="caution">
    <text evidence="7">The sequence shown here is derived from an EMBL/GenBank/DDBJ whole genome shotgun (WGS) entry which is preliminary data.</text>
</comment>
<evidence type="ECO:0000256" key="1">
    <source>
        <dbReference type="ARBA" id="ARBA00005959"/>
    </source>
</evidence>
<dbReference type="PANTHER" id="PTHR43238:SF1">
    <property type="entry name" value="GDP-L-FUCOSE SYNTHASE"/>
    <property type="match status" value="1"/>
</dbReference>
<dbReference type="InterPro" id="IPR036291">
    <property type="entry name" value="NAD(P)-bd_dom_sf"/>
</dbReference>
<feature type="site" description="Important for catalytic activity" evidence="5">
    <location>
        <position position="111"/>
    </location>
</feature>
<protein>
    <recommendedName>
        <fullName evidence="5">GDP-L-fucose synthase</fullName>
        <ecNumber evidence="5">1.1.1.271</ecNumber>
    </recommendedName>
    <alternativeName>
        <fullName evidence="5">GDP-4-keto-6-deoxy-D-mannose-3,5-epimerase-4-reductase</fullName>
    </alternativeName>
</protein>
<evidence type="ECO:0000313" key="8">
    <source>
        <dbReference type="Proteomes" id="UP001594351"/>
    </source>
</evidence>
<sequence>MLDRKRLVYVAGHEGMVGSALLRRLKEKGFTNFVLRTLAELDLTDSVATREFFAQTLPDYVFLAAAQVGGIYANNTYPADFIWNNLSIQCNVLKNAMDCKVRKLLFLGSSCIYPRMAPQPMREEYLLTGLLEETNEPYAIAKISGIITCQSFNRQYGTNFISVMPTNLFGPNDNYDPLNSHVLPAMIRRFHEARLQNRERVICWGTGAARREFLHVDDLADACCFLMDHYSDSGIINIGTGEDLSVKELAEMIARVVGYQGTIEWDHSKPDGTPRKLLDVTGLTKLGWKYSIPLELGIQTTYQDFLKQGNEARGMNIRLDE</sequence>
<evidence type="ECO:0000256" key="2">
    <source>
        <dbReference type="ARBA" id="ARBA00022857"/>
    </source>
</evidence>
<name>A0ABV6Z341_UNCC1</name>
<dbReference type="SUPFAM" id="SSF51735">
    <property type="entry name" value="NAD(P)-binding Rossmann-fold domains"/>
    <property type="match status" value="1"/>
</dbReference>
<dbReference type="CDD" id="cd05239">
    <property type="entry name" value="GDP_FS_SDR_e"/>
    <property type="match status" value="1"/>
</dbReference>
<dbReference type="HAMAP" id="MF_00956">
    <property type="entry name" value="GDP_fucose_synth"/>
    <property type="match status" value="1"/>
</dbReference>
<accession>A0ABV6Z341</accession>
<feature type="binding site" evidence="5">
    <location>
        <position position="142"/>
    </location>
    <ligand>
        <name>NADP(+)</name>
        <dbReference type="ChEBI" id="CHEBI:58349"/>
    </ligand>
</feature>
<feature type="binding site" evidence="5">
    <location>
        <position position="204"/>
    </location>
    <ligand>
        <name>substrate</name>
    </ligand>
</feature>
<comment type="catalytic activity">
    <reaction evidence="5">
        <text>GDP-beta-L-fucose + NADP(+) = GDP-4-dehydro-alpha-D-rhamnose + NADPH + H(+)</text>
        <dbReference type="Rhea" id="RHEA:18885"/>
        <dbReference type="ChEBI" id="CHEBI:15378"/>
        <dbReference type="ChEBI" id="CHEBI:57273"/>
        <dbReference type="ChEBI" id="CHEBI:57783"/>
        <dbReference type="ChEBI" id="CHEBI:57964"/>
        <dbReference type="ChEBI" id="CHEBI:58349"/>
        <dbReference type="EC" id="1.1.1.271"/>
    </reaction>
</comment>
<evidence type="ECO:0000256" key="3">
    <source>
        <dbReference type="ARBA" id="ARBA00023002"/>
    </source>
</evidence>
<keyword evidence="8" id="KW-1185">Reference proteome</keyword>
<feature type="binding site" evidence="5">
    <location>
        <begin position="165"/>
        <end position="168"/>
    </location>
    <ligand>
        <name>NADP(+)</name>
        <dbReference type="ChEBI" id="CHEBI:58349"/>
    </ligand>
</feature>